<name>A0ABQ5QQK2_9ACTN</name>
<comment type="caution">
    <text evidence="15">The sequence shown here is derived from an EMBL/GenBank/DDBJ whole genome shotgun (WGS) entry which is preliminary data.</text>
</comment>
<evidence type="ECO:0000256" key="7">
    <source>
        <dbReference type="ARBA" id="ARBA00022741"/>
    </source>
</evidence>
<dbReference type="InterPro" id="IPR015813">
    <property type="entry name" value="Pyrv/PenolPyrv_kinase-like_dom"/>
</dbReference>
<keyword evidence="11 13" id="KW-0324">Glycolysis</keyword>
<evidence type="ECO:0000256" key="9">
    <source>
        <dbReference type="ARBA" id="ARBA00022840"/>
    </source>
</evidence>
<dbReference type="SUPFAM" id="SSF51621">
    <property type="entry name" value="Phosphoenolpyruvate/pyruvate domain"/>
    <property type="match status" value="1"/>
</dbReference>
<accession>A0ABQ5QQK2</accession>
<comment type="similarity">
    <text evidence="3 13">Belongs to the pyruvate kinase family.</text>
</comment>
<gene>
    <name evidence="15" type="ORF">Pa4123_08670</name>
</gene>
<keyword evidence="12" id="KW-0670">Pyruvate</keyword>
<dbReference type="Proteomes" id="UP001144280">
    <property type="component" value="Unassembled WGS sequence"/>
</dbReference>
<evidence type="ECO:0000259" key="14">
    <source>
        <dbReference type="Pfam" id="PF00224"/>
    </source>
</evidence>
<comment type="pathway">
    <text evidence="2 13">Carbohydrate degradation; glycolysis; pyruvate from D-glyceraldehyde 3-phosphate: step 5/5.</text>
</comment>
<evidence type="ECO:0000256" key="1">
    <source>
        <dbReference type="ARBA" id="ARBA00001958"/>
    </source>
</evidence>
<comment type="catalytic activity">
    <reaction evidence="13">
        <text>pyruvate + ATP = phosphoenolpyruvate + ADP + H(+)</text>
        <dbReference type="Rhea" id="RHEA:18157"/>
        <dbReference type="ChEBI" id="CHEBI:15361"/>
        <dbReference type="ChEBI" id="CHEBI:15378"/>
        <dbReference type="ChEBI" id="CHEBI:30616"/>
        <dbReference type="ChEBI" id="CHEBI:58702"/>
        <dbReference type="ChEBI" id="CHEBI:456216"/>
        <dbReference type="EC" id="2.7.1.40"/>
    </reaction>
</comment>
<keyword evidence="10 13" id="KW-0460">Magnesium</keyword>
<evidence type="ECO:0000256" key="4">
    <source>
        <dbReference type="ARBA" id="ARBA00012142"/>
    </source>
</evidence>
<dbReference type="PANTHER" id="PTHR11817">
    <property type="entry name" value="PYRUVATE KINASE"/>
    <property type="match status" value="1"/>
</dbReference>
<dbReference type="SUPFAM" id="SSF50800">
    <property type="entry name" value="PK beta-barrel domain-like"/>
    <property type="match status" value="1"/>
</dbReference>
<evidence type="ECO:0000256" key="12">
    <source>
        <dbReference type="ARBA" id="ARBA00023317"/>
    </source>
</evidence>
<evidence type="ECO:0000256" key="6">
    <source>
        <dbReference type="ARBA" id="ARBA00022723"/>
    </source>
</evidence>
<evidence type="ECO:0000256" key="5">
    <source>
        <dbReference type="ARBA" id="ARBA00022679"/>
    </source>
</evidence>
<evidence type="ECO:0000256" key="2">
    <source>
        <dbReference type="ARBA" id="ARBA00004997"/>
    </source>
</evidence>
<dbReference type="InterPro" id="IPR011037">
    <property type="entry name" value="Pyrv_Knase-like_insert_dom_sf"/>
</dbReference>
<evidence type="ECO:0000313" key="15">
    <source>
        <dbReference type="EMBL" id="GLH95595.1"/>
    </source>
</evidence>
<organism evidence="15 16">
    <name type="scientific">Phytohabitans aurantiacus</name>
    <dbReference type="NCBI Taxonomy" id="3016789"/>
    <lineage>
        <taxon>Bacteria</taxon>
        <taxon>Bacillati</taxon>
        <taxon>Actinomycetota</taxon>
        <taxon>Actinomycetes</taxon>
        <taxon>Micromonosporales</taxon>
        <taxon>Micromonosporaceae</taxon>
    </lineage>
</organism>
<protein>
    <recommendedName>
        <fullName evidence="4 13">Pyruvate kinase</fullName>
        <ecNumber evidence="4 13">2.7.1.40</ecNumber>
    </recommendedName>
</protein>
<reference evidence="15" key="1">
    <citation type="submission" date="2022-12" db="EMBL/GenBank/DDBJ databases">
        <title>New Phytohabitans aurantiacus sp. RD004123 nov., an actinomycete isolated from soil.</title>
        <authorList>
            <person name="Triningsih D.W."/>
            <person name="Harunari E."/>
            <person name="Igarashi Y."/>
        </authorList>
    </citation>
    <scope>NUCLEOTIDE SEQUENCE</scope>
    <source>
        <strain evidence="15">RD004123</strain>
    </source>
</reference>
<dbReference type="PRINTS" id="PR01050">
    <property type="entry name" value="PYRUVTKNASE"/>
</dbReference>
<dbReference type="InterPro" id="IPR015806">
    <property type="entry name" value="Pyrv_Knase_insert_dom_sf"/>
</dbReference>
<evidence type="ECO:0000313" key="16">
    <source>
        <dbReference type="Proteomes" id="UP001144280"/>
    </source>
</evidence>
<feature type="domain" description="Pyruvate kinase barrel" evidence="14">
    <location>
        <begin position="10"/>
        <end position="322"/>
    </location>
</feature>
<keyword evidence="5 13" id="KW-0808">Transferase</keyword>
<evidence type="ECO:0000256" key="8">
    <source>
        <dbReference type="ARBA" id="ARBA00022777"/>
    </source>
</evidence>
<dbReference type="Pfam" id="PF00224">
    <property type="entry name" value="PK"/>
    <property type="match status" value="1"/>
</dbReference>
<dbReference type="Gene3D" id="2.40.33.10">
    <property type="entry name" value="PK beta-barrel domain-like"/>
    <property type="match status" value="1"/>
</dbReference>
<evidence type="ECO:0000256" key="3">
    <source>
        <dbReference type="ARBA" id="ARBA00008663"/>
    </source>
</evidence>
<keyword evidence="8 13" id="KW-0418">Kinase</keyword>
<comment type="cofactor">
    <cofactor evidence="1">
        <name>K(+)</name>
        <dbReference type="ChEBI" id="CHEBI:29103"/>
    </cofactor>
</comment>
<evidence type="ECO:0000256" key="13">
    <source>
        <dbReference type="RuleBase" id="RU000504"/>
    </source>
</evidence>
<keyword evidence="16" id="KW-1185">Reference proteome</keyword>
<dbReference type="EC" id="2.7.1.40" evidence="4 13"/>
<keyword evidence="6" id="KW-0479">Metal-binding</keyword>
<proteinExistence type="inferred from homology"/>
<sequence length="334" mass="35870">MAMLWYTPGPESIGYEEEIIKAGATGVRLTFSYSTTSYQAERALLHRKIARDCGRDFAVVADIAGEKYRLGRFVGVPSIRVAAGEEFRLITGEVSDPKADRTLTVTTPTFFSGLESGDLITVGDGNTVLEVSLVSAGAASVVVTVNGTVNQSRGLTVQGDHFRPRCLTDKDLSDLRFVAKSDLFDNVALSFVADASDLRRAREILSSSALPVELTAKIETSAGVENAAEISKEADMVMAARGDLALAVPWVELPAAVTRIETAANETGTPWILATQLVEGLERFIIPTRAEICDLANWAHRGCAGVLLSYETAFGARPIDAVATVRSLLDRWSV</sequence>
<keyword evidence="9" id="KW-0067">ATP-binding</keyword>
<dbReference type="InterPro" id="IPR015793">
    <property type="entry name" value="Pyrv_Knase_brl"/>
</dbReference>
<evidence type="ECO:0000256" key="11">
    <source>
        <dbReference type="ARBA" id="ARBA00023152"/>
    </source>
</evidence>
<evidence type="ECO:0000256" key="10">
    <source>
        <dbReference type="ARBA" id="ARBA00022842"/>
    </source>
</evidence>
<dbReference type="InterPro" id="IPR001697">
    <property type="entry name" value="Pyr_Knase"/>
</dbReference>
<dbReference type="InterPro" id="IPR040442">
    <property type="entry name" value="Pyrv_kinase-like_dom_sf"/>
</dbReference>
<keyword evidence="7" id="KW-0547">Nucleotide-binding</keyword>
<dbReference type="EMBL" id="BSDI01000003">
    <property type="protein sequence ID" value="GLH95595.1"/>
    <property type="molecule type" value="Genomic_DNA"/>
</dbReference>
<dbReference type="Gene3D" id="3.20.20.60">
    <property type="entry name" value="Phosphoenolpyruvate-binding domains"/>
    <property type="match status" value="1"/>
</dbReference>